<dbReference type="InterPro" id="IPR037682">
    <property type="entry name" value="TonB_C"/>
</dbReference>
<proteinExistence type="predicted"/>
<protein>
    <recommendedName>
        <fullName evidence="1">TonB C-terminal domain-containing protein</fullName>
    </recommendedName>
</protein>
<gene>
    <name evidence="2" type="ORF">ACFODK_09645</name>
</gene>
<accession>A0ABV7EEL1</accession>
<keyword evidence="3" id="KW-1185">Reference proteome</keyword>
<dbReference type="PROSITE" id="PS52015">
    <property type="entry name" value="TONB_CTD"/>
    <property type="match status" value="1"/>
</dbReference>
<dbReference type="RefSeq" id="WP_336919596.1">
    <property type="nucleotide sequence ID" value="NZ_JBANRN010000011.1"/>
</dbReference>
<evidence type="ECO:0000259" key="1">
    <source>
        <dbReference type="PROSITE" id="PS52015"/>
    </source>
</evidence>
<dbReference type="Proteomes" id="UP001595378">
    <property type="component" value="Unassembled WGS sequence"/>
</dbReference>
<name>A0ABV7EEL1_9SPHN</name>
<comment type="caution">
    <text evidence="2">The sequence shown here is derived from an EMBL/GenBank/DDBJ whole genome shotgun (WGS) entry which is preliminary data.</text>
</comment>
<dbReference type="EMBL" id="JBHRSU010000030">
    <property type="protein sequence ID" value="MFC3101152.1"/>
    <property type="molecule type" value="Genomic_DNA"/>
</dbReference>
<evidence type="ECO:0000313" key="2">
    <source>
        <dbReference type="EMBL" id="MFC3101152.1"/>
    </source>
</evidence>
<dbReference type="SUPFAM" id="SSF74653">
    <property type="entry name" value="TolA/TonB C-terminal domain"/>
    <property type="match status" value="1"/>
</dbReference>
<feature type="domain" description="TonB C-terminal" evidence="1">
    <location>
        <begin position="174"/>
        <end position="234"/>
    </location>
</feature>
<reference evidence="3" key="1">
    <citation type="journal article" date="2019" name="Int. J. Syst. Evol. Microbiol.">
        <title>The Global Catalogue of Microorganisms (GCM) 10K type strain sequencing project: providing services to taxonomists for standard genome sequencing and annotation.</title>
        <authorList>
            <consortium name="The Broad Institute Genomics Platform"/>
            <consortium name="The Broad Institute Genome Sequencing Center for Infectious Disease"/>
            <person name="Wu L."/>
            <person name="Ma J."/>
        </authorList>
    </citation>
    <scope>NUCLEOTIDE SEQUENCE [LARGE SCALE GENOMIC DNA]</scope>
    <source>
        <strain evidence="3">KCTC 52606</strain>
    </source>
</reference>
<sequence>MAGAVLGGFAPAVEAQDIAASAPRISRPPPPPPAAPPSLLFTEDRFDVTGAGLLDLGNLDAVLSPFASNFGDGLDGLPLELTVDATGAVTACTAGCSSLLEAAGQALCAHALAHGRFVQNPLLALDYTAATYRLIVRYQSDRAQSGRRSFYVSTGFPYQGMAVRFGFFPLPPAEESLRVADVALAGMEYPLAALREGLEGRAAVLVTFRESGRVASCRPMFSSNTARLAYETCF</sequence>
<organism evidence="2 3">
    <name type="scientific">Alteraurantiacibacter lauratis</name>
    <dbReference type="NCBI Taxonomy" id="2054627"/>
    <lineage>
        <taxon>Bacteria</taxon>
        <taxon>Pseudomonadati</taxon>
        <taxon>Pseudomonadota</taxon>
        <taxon>Alphaproteobacteria</taxon>
        <taxon>Sphingomonadales</taxon>
        <taxon>Erythrobacteraceae</taxon>
        <taxon>Alteraurantiacibacter</taxon>
    </lineage>
</organism>
<evidence type="ECO:0000313" key="3">
    <source>
        <dbReference type="Proteomes" id="UP001595378"/>
    </source>
</evidence>